<dbReference type="EMBL" id="JBDODL010000285">
    <property type="protein sequence ID" value="MES1919425.1"/>
    <property type="molecule type" value="Genomic_DNA"/>
</dbReference>
<accession>A0ABV2AID6</accession>
<comment type="caution">
    <text evidence="1">The sequence shown here is derived from an EMBL/GenBank/DDBJ whole genome shotgun (WGS) entry which is preliminary data.</text>
</comment>
<dbReference type="Gene3D" id="3.40.50.300">
    <property type="entry name" value="P-loop containing nucleotide triphosphate hydrolases"/>
    <property type="match status" value="1"/>
</dbReference>
<organism evidence="1 2">
    <name type="scientific">Bonamia ostreae</name>
    <dbReference type="NCBI Taxonomy" id="126728"/>
    <lineage>
        <taxon>Eukaryota</taxon>
        <taxon>Sar</taxon>
        <taxon>Rhizaria</taxon>
        <taxon>Endomyxa</taxon>
        <taxon>Ascetosporea</taxon>
        <taxon>Haplosporida</taxon>
        <taxon>Bonamia</taxon>
    </lineage>
</organism>
<sequence length="210" mass="23262">MARVRKILATIARNNCNLEYRSEAGLGGRKAVVVLGVSDYSNSHINRLRSDFLRAAGSDALAIASESTASPLEKVLVPRAAFAVGEFLSHHGFDAFVVLDDLAMHSKQRNELLRFLSPRQQGGGRHEADQHLRDAPREVRRLRDGARRRVLTANRSSLTAICAASKNVVGKTNRLFYDAWADLESNCDSSLHLDKIFVDTDLNSARFAKF</sequence>
<keyword evidence="2" id="KW-1185">Reference proteome</keyword>
<evidence type="ECO:0000313" key="1">
    <source>
        <dbReference type="EMBL" id="MES1919425.1"/>
    </source>
</evidence>
<protein>
    <submittedName>
        <fullName evidence="1">Uncharacterized protein</fullName>
    </submittedName>
</protein>
<reference evidence="1 2" key="1">
    <citation type="journal article" date="2024" name="BMC Biol.">
        <title>Comparative genomics of Ascetosporea gives new insight into the evolutionary basis for animal parasitism in Rhizaria.</title>
        <authorList>
            <person name="Hiltunen Thoren M."/>
            <person name="Onut-Brannstrom I."/>
            <person name="Alfjorden A."/>
            <person name="Peckova H."/>
            <person name="Swords F."/>
            <person name="Hooper C."/>
            <person name="Holzer A.S."/>
            <person name="Bass D."/>
            <person name="Burki F."/>
        </authorList>
    </citation>
    <scope>NUCLEOTIDE SEQUENCE [LARGE SCALE GENOMIC DNA]</scope>
    <source>
        <strain evidence="1">20-A016</strain>
    </source>
</reference>
<dbReference type="Proteomes" id="UP001439008">
    <property type="component" value="Unassembled WGS sequence"/>
</dbReference>
<name>A0ABV2AID6_9EUKA</name>
<proteinExistence type="predicted"/>
<evidence type="ECO:0000313" key="2">
    <source>
        <dbReference type="Proteomes" id="UP001439008"/>
    </source>
</evidence>
<dbReference type="InterPro" id="IPR027417">
    <property type="entry name" value="P-loop_NTPase"/>
</dbReference>
<gene>
    <name evidence="1" type="ORF">MHBO_001263</name>
</gene>